<protein>
    <submittedName>
        <fullName evidence="1">Uncharacterized protein</fullName>
    </submittedName>
</protein>
<reference evidence="1 2" key="1">
    <citation type="journal article" date="2021" name="Int. J. Syst. Evol. Microbiol.">
        <title>Reticulibacter mediterranei gen. nov., sp. nov., within the new family Reticulibacteraceae fam. nov., and Ktedonospora formicarum gen. nov., sp. nov., Ktedonobacter robiniae sp. nov., Dictyobacter formicarum sp. nov. and Dictyobacter arantiisoli sp. nov., belonging to the class Ktedonobacteria.</title>
        <authorList>
            <person name="Yabe S."/>
            <person name="Zheng Y."/>
            <person name="Wang C.M."/>
            <person name="Sakai Y."/>
            <person name="Abe K."/>
            <person name="Yokota A."/>
            <person name="Donadio S."/>
            <person name="Cavaletti L."/>
            <person name="Monciardini P."/>
        </authorList>
    </citation>
    <scope>NUCLEOTIDE SEQUENCE [LARGE SCALE GENOMIC DNA]</scope>
    <source>
        <strain evidence="1 2">SOSP1-9</strain>
    </source>
</reference>
<name>A0ABQ3VWN6_9CHLR</name>
<comment type="caution">
    <text evidence="1">The sequence shown here is derived from an EMBL/GenBank/DDBJ whole genome shotgun (WGS) entry which is preliminary data.</text>
</comment>
<proteinExistence type="predicted"/>
<keyword evidence="2" id="KW-1185">Reference proteome</keyword>
<dbReference type="Proteomes" id="UP000635565">
    <property type="component" value="Unassembled WGS sequence"/>
</dbReference>
<gene>
    <name evidence="1" type="ORF">KSZ_74670</name>
</gene>
<dbReference type="EMBL" id="BNJJ01000037">
    <property type="protein sequence ID" value="GHO89461.1"/>
    <property type="molecule type" value="Genomic_DNA"/>
</dbReference>
<accession>A0ABQ3VWN6</accession>
<evidence type="ECO:0000313" key="1">
    <source>
        <dbReference type="EMBL" id="GHO89461.1"/>
    </source>
</evidence>
<sequence length="155" mass="17078">MEAATRSGRPSPNPGLSSVVELLGRHLHRAFNLTGIGKALAREGIASEEQPPALLQIQPAGAFRDKDMLDTRMVYEPSARFQAIVTAQIVSDDENIPRWIVRVDFLEELNVMLRITCRGTSGEFFAITDSQRSVDPDLVISATVLQRSLDPLAIH</sequence>
<evidence type="ECO:0000313" key="2">
    <source>
        <dbReference type="Proteomes" id="UP000635565"/>
    </source>
</evidence>
<organism evidence="1 2">
    <name type="scientific">Dictyobacter formicarum</name>
    <dbReference type="NCBI Taxonomy" id="2778368"/>
    <lineage>
        <taxon>Bacteria</taxon>
        <taxon>Bacillati</taxon>
        <taxon>Chloroflexota</taxon>
        <taxon>Ktedonobacteria</taxon>
        <taxon>Ktedonobacterales</taxon>
        <taxon>Dictyobacteraceae</taxon>
        <taxon>Dictyobacter</taxon>
    </lineage>
</organism>